<evidence type="ECO:0000313" key="1">
    <source>
        <dbReference type="EMBL" id="EPS97997.1"/>
    </source>
</evidence>
<dbReference type="InParanoid" id="S8DZM5"/>
<keyword evidence="2" id="KW-1185">Reference proteome</keyword>
<protein>
    <submittedName>
        <fullName evidence="1">Uncharacterized protein</fullName>
    </submittedName>
</protein>
<reference evidence="1 2" key="1">
    <citation type="journal article" date="2012" name="Science">
        <title>The Paleozoic origin of enzymatic lignin decomposition reconstructed from 31 fungal genomes.</title>
        <authorList>
            <person name="Floudas D."/>
            <person name="Binder M."/>
            <person name="Riley R."/>
            <person name="Barry K."/>
            <person name="Blanchette R.A."/>
            <person name="Henrissat B."/>
            <person name="Martinez A.T."/>
            <person name="Otillar R."/>
            <person name="Spatafora J.W."/>
            <person name="Yadav J.S."/>
            <person name="Aerts A."/>
            <person name="Benoit I."/>
            <person name="Boyd A."/>
            <person name="Carlson A."/>
            <person name="Copeland A."/>
            <person name="Coutinho P.M."/>
            <person name="de Vries R.P."/>
            <person name="Ferreira P."/>
            <person name="Findley K."/>
            <person name="Foster B."/>
            <person name="Gaskell J."/>
            <person name="Glotzer D."/>
            <person name="Gorecki P."/>
            <person name="Heitman J."/>
            <person name="Hesse C."/>
            <person name="Hori C."/>
            <person name="Igarashi K."/>
            <person name="Jurgens J.A."/>
            <person name="Kallen N."/>
            <person name="Kersten P."/>
            <person name="Kohler A."/>
            <person name="Kuees U."/>
            <person name="Kumar T.K.A."/>
            <person name="Kuo A."/>
            <person name="LaButti K."/>
            <person name="Larrondo L.F."/>
            <person name="Lindquist E."/>
            <person name="Ling A."/>
            <person name="Lombard V."/>
            <person name="Lucas S."/>
            <person name="Lundell T."/>
            <person name="Martin R."/>
            <person name="McLaughlin D.J."/>
            <person name="Morgenstern I."/>
            <person name="Morin E."/>
            <person name="Murat C."/>
            <person name="Nagy L.G."/>
            <person name="Nolan M."/>
            <person name="Ohm R.A."/>
            <person name="Patyshakuliyeva A."/>
            <person name="Rokas A."/>
            <person name="Ruiz-Duenas F.J."/>
            <person name="Sabat G."/>
            <person name="Salamov A."/>
            <person name="Samejima M."/>
            <person name="Schmutz J."/>
            <person name="Slot J.C."/>
            <person name="St John F."/>
            <person name="Stenlid J."/>
            <person name="Sun H."/>
            <person name="Sun S."/>
            <person name="Syed K."/>
            <person name="Tsang A."/>
            <person name="Wiebenga A."/>
            <person name="Young D."/>
            <person name="Pisabarro A."/>
            <person name="Eastwood D.C."/>
            <person name="Martin F."/>
            <person name="Cullen D."/>
            <person name="Grigoriev I.V."/>
            <person name="Hibbett D.S."/>
        </authorList>
    </citation>
    <scope>NUCLEOTIDE SEQUENCE</scope>
    <source>
        <strain evidence="2">FP-58527</strain>
    </source>
</reference>
<gene>
    <name evidence="1" type="ORF">FOMPIDRAFT_1051904</name>
</gene>
<dbReference type="HOGENOM" id="CLU_605555_0_0_1"/>
<name>S8DZM5_FOMSC</name>
<evidence type="ECO:0000313" key="2">
    <source>
        <dbReference type="Proteomes" id="UP000015241"/>
    </source>
</evidence>
<dbReference type="eggNOG" id="ENOG502QQ65">
    <property type="taxonomic scope" value="Eukaryota"/>
</dbReference>
<accession>S8DZM5</accession>
<organism evidence="1 2">
    <name type="scientific">Fomitopsis schrenkii</name>
    <name type="common">Brown rot fungus</name>
    <dbReference type="NCBI Taxonomy" id="2126942"/>
    <lineage>
        <taxon>Eukaryota</taxon>
        <taxon>Fungi</taxon>
        <taxon>Dikarya</taxon>
        <taxon>Basidiomycota</taxon>
        <taxon>Agaricomycotina</taxon>
        <taxon>Agaricomycetes</taxon>
        <taxon>Polyporales</taxon>
        <taxon>Fomitopsis</taxon>
    </lineage>
</organism>
<dbReference type="AlphaFoldDB" id="S8DZM5"/>
<sequence>MHALAGSLDFALIHYPIGPSTPRSLEHLAHTSIGPANPALLLTMKGPAAWWPERGNRDSEQEDADLSSVLRKLALLSEPSLASLSDTWLRASRGSESTPPGSATTRLPACAMTIGVIYDANEINLVAHIPYTAHGRRRLLSLLFDTLPFPSRCTGSPSDFVRERYRVALALLSLHRHVFRLVTLAEPFAGAPVDSVAQRAIMRNRWDQLGWTPETPTPSYRSDDSYANYCVDFDLDYTCGESGVDDGEQLLQDCTLEDRSIRSDPSNVPSGIAGRLNDPLFSLACVPDPPTIEEPLGDDAAAPVAGTSEDIFLPGDPDATAKDSDDIKHARRFMAYNLHRTLAFLASRHCAAYGWESSHVFTEADAQLPVNNKFFVFSVFLTRRIFQVDINFPVIQLSEDQSTYTWKFYNAPVMFMNCAQPLPIPARLSIFQTLLFIEQHVRLLSKELDLEG</sequence>
<dbReference type="EMBL" id="KE504170">
    <property type="protein sequence ID" value="EPS97997.1"/>
    <property type="molecule type" value="Genomic_DNA"/>
</dbReference>
<dbReference type="Proteomes" id="UP000015241">
    <property type="component" value="Unassembled WGS sequence"/>
</dbReference>
<proteinExistence type="predicted"/>
<dbReference type="STRING" id="743788.S8DZM5"/>